<comment type="caution">
    <text evidence="2">The sequence shown here is derived from an EMBL/GenBank/DDBJ whole genome shotgun (WGS) entry which is preliminary data.</text>
</comment>
<protein>
    <submittedName>
        <fullName evidence="2">Uncharacterized protein</fullName>
    </submittedName>
</protein>
<evidence type="ECO:0000313" key="2">
    <source>
        <dbReference type="EMBL" id="MBC5993101.1"/>
    </source>
</evidence>
<feature type="signal peptide" evidence="1">
    <location>
        <begin position="1"/>
        <end position="21"/>
    </location>
</feature>
<keyword evidence="1" id="KW-0732">Signal</keyword>
<evidence type="ECO:0000256" key="1">
    <source>
        <dbReference type="SAM" id="SignalP"/>
    </source>
</evidence>
<evidence type="ECO:0000313" key="3">
    <source>
        <dbReference type="Proteomes" id="UP000603640"/>
    </source>
</evidence>
<sequence>MAKVQSLLFLFLLFCTEVVFAQEPTQPVRLELPFNRTETSVEVIALPDSSLLVYHKTGNIWSTKADFYFTKYNHKLEKVWSKTVDIPPRYEYIRHYTEAPYTYAVFTGDNPEEYVFTKTNLLNGSTEVKKYELKDVDAIHEFNVLQGNYFLIGRNRLSFKPLLLYLDPTEDKPRQLPAVYGEESTFSDMLADHENKQLDVVLSESNGRVSRLQVKSFDAKGELIRNRFILQQEDKSLLNAEITPGDSAQKMLLGTYGTRDLRYIAGFFTKPVTAAYGSGNFYSVLQLKNFLKYMKPRREERTRAREKERQLAGKEPLYRFRILLHDLITTPTGYVLAGEIYYPQYRNNYTQLPLERRQSFGQQTEGYKRTHIVAMFFDKDGNLIWDNTFPIKDVVTMDLVHAVEVARAQDGRIIMAYPDEGDVIYHTMQEDRFDDKEYKLEIKTYSEDEKVQLTEDPRIIKWYNNNFVASGFQRIKASGDEPRTIFYLNKISF</sequence>
<name>A0A923SJT9_9BACT</name>
<dbReference type="AlphaFoldDB" id="A0A923SJT9"/>
<organism evidence="2 3">
    <name type="scientific">Pontibacter cellulosilyticus</name>
    <dbReference type="NCBI Taxonomy" id="1720253"/>
    <lineage>
        <taxon>Bacteria</taxon>
        <taxon>Pseudomonadati</taxon>
        <taxon>Bacteroidota</taxon>
        <taxon>Cytophagia</taxon>
        <taxon>Cytophagales</taxon>
        <taxon>Hymenobacteraceae</taxon>
        <taxon>Pontibacter</taxon>
    </lineage>
</organism>
<dbReference type="RefSeq" id="WP_187067109.1">
    <property type="nucleotide sequence ID" value="NZ_JACRVF010000002.1"/>
</dbReference>
<feature type="chain" id="PRO_5038139218" evidence="1">
    <location>
        <begin position="22"/>
        <end position="493"/>
    </location>
</feature>
<reference evidence="2" key="1">
    <citation type="submission" date="2020-08" db="EMBL/GenBank/DDBJ databases">
        <title>Pontibacter sp. SD6 16S ribosomal RNA gene Genome sequencing and assembly.</title>
        <authorList>
            <person name="Kang M."/>
        </authorList>
    </citation>
    <scope>NUCLEOTIDE SEQUENCE</scope>
    <source>
        <strain evidence="2">SD6</strain>
    </source>
</reference>
<gene>
    <name evidence="2" type="ORF">H8S84_09680</name>
</gene>
<accession>A0A923SJT9</accession>
<keyword evidence="3" id="KW-1185">Reference proteome</keyword>
<proteinExistence type="predicted"/>
<dbReference type="Proteomes" id="UP000603640">
    <property type="component" value="Unassembled WGS sequence"/>
</dbReference>
<dbReference type="EMBL" id="JACRVF010000002">
    <property type="protein sequence ID" value="MBC5993101.1"/>
    <property type="molecule type" value="Genomic_DNA"/>
</dbReference>